<dbReference type="Gene3D" id="3.90.550.10">
    <property type="entry name" value="Spore Coat Polysaccharide Biosynthesis Protein SpsA, Chain A"/>
    <property type="match status" value="1"/>
</dbReference>
<feature type="domain" description="Glycosyltransferase 2-like" evidence="1">
    <location>
        <begin position="217"/>
        <end position="336"/>
    </location>
</feature>
<dbReference type="EMBL" id="PIQA01000007">
    <property type="protein sequence ID" value="RUO64094.1"/>
    <property type="molecule type" value="Genomic_DNA"/>
</dbReference>
<dbReference type="Pfam" id="PF00535">
    <property type="entry name" value="Glycos_transf_2"/>
    <property type="match status" value="1"/>
</dbReference>
<reference evidence="2 3" key="1">
    <citation type="journal article" date="2011" name="Front. Microbiol.">
        <title>Genomic signatures of strain selection and enhancement in Bacillus atrophaeus var. globigii, a historical biowarfare simulant.</title>
        <authorList>
            <person name="Gibbons H.S."/>
            <person name="Broomall S.M."/>
            <person name="McNew L.A."/>
            <person name="Daligault H."/>
            <person name="Chapman C."/>
            <person name="Bruce D."/>
            <person name="Karavis M."/>
            <person name="Krepps M."/>
            <person name="McGregor P.A."/>
            <person name="Hong C."/>
            <person name="Park K.H."/>
            <person name="Akmal A."/>
            <person name="Feldman A."/>
            <person name="Lin J.S."/>
            <person name="Chang W.E."/>
            <person name="Higgs B.W."/>
            <person name="Demirev P."/>
            <person name="Lindquist J."/>
            <person name="Liem A."/>
            <person name="Fochler E."/>
            <person name="Read T.D."/>
            <person name="Tapia R."/>
            <person name="Johnson S."/>
            <person name="Bishop-Lilly K.A."/>
            <person name="Detter C."/>
            <person name="Han C."/>
            <person name="Sozhamannan S."/>
            <person name="Rosenzweig C.N."/>
            <person name="Skowronski E.W."/>
        </authorList>
    </citation>
    <scope>NUCLEOTIDE SEQUENCE [LARGE SCALE GENOMIC DNA]</scope>
    <source>
        <strain evidence="2 3">TPS4-2</strain>
    </source>
</reference>
<evidence type="ECO:0000313" key="3">
    <source>
        <dbReference type="Proteomes" id="UP000288361"/>
    </source>
</evidence>
<comment type="caution">
    <text evidence="2">The sequence shown here is derived from an EMBL/GenBank/DDBJ whole genome shotgun (WGS) entry which is preliminary data.</text>
</comment>
<dbReference type="SUPFAM" id="SSF53448">
    <property type="entry name" value="Nucleotide-diphospho-sugar transferases"/>
    <property type="match status" value="1"/>
</dbReference>
<proteinExistence type="predicted"/>
<dbReference type="Pfam" id="PF13692">
    <property type="entry name" value="Glyco_trans_1_4"/>
    <property type="match status" value="1"/>
</dbReference>
<dbReference type="PANTHER" id="PTHR22916">
    <property type="entry name" value="GLYCOSYLTRANSFERASE"/>
    <property type="match status" value="1"/>
</dbReference>
<dbReference type="CDD" id="cd03801">
    <property type="entry name" value="GT4_PimA-like"/>
    <property type="match status" value="1"/>
</dbReference>
<gene>
    <name evidence="2" type="ORF">CWI73_09205</name>
</gene>
<dbReference type="AlphaFoldDB" id="A0A432YR52"/>
<sequence length="931" mass="104563">MVINGMLREHFNESWYLETYPDVALSGQDAWSHYNDFGRYEGRWPGPMPTLILEQRLWQGNESVIPELQALTEKNDPEAEVARWVLARWYAFNGDWSAVVRYIGPLEQFSLLLHLMPTPAPYLCLFEAYIQLSHSACAEQLINSPNWPVNSQLYQHNRALAQSMLQSGEAKLTPLNSIYRSSGLAELAFNPGESLFDALTAHALPAKKWWQRQPLVTVIFPCYNCSKTLPTAVHSVLNQSWRKLQIIVVDDASTDNTWQVMQSLAAIDSRIECVQLTTNEGAYGARNAGLDRSKGQFITTHDADDWSHPQKIERQVKALITNKSLMATRSAWVRTDEQLNFTHWRPEASWIYPNVSSLMFRRSAFKRLGYWDAVSAGGDTEFYYRLQTVFGGSAIKDVNPDVPLAFGRMSKGALTQASATHLKTQLGGARADYQRAAEQWHRSVTYLSRYPQRRPFIAPLQLCRGTAQAQQQNEIDVISNSCYFNADYYLERYPDVAKAGMDAARHYTLFGGAEGRDPSCLFSSSAYSFIRKLDDGKNPLSAFLTEEPGAEPLKLLKSDLQGLNGTTQKPLLLVVAHSTVGDAFGAEKSLLDLLTMLRDDYRLWLLLPSAHNTAYVDSVTALADAVSFMPLRWWQADRKLDQPLVDVLATWLQQHNVQAVYVNTLTQLEPQKAARMAGVPVLCHVRELPQADPELCHVLGADADTIKTAVLSLNDWLVANSQAVAEYFQQPERVAVVPNVVDVNHFDNQTIREPSVKPLTVGMLSSNVAKKGVEDFFQVASELYTTGHYDFVLYGPETELVEQLSQRFGSCVTLKGYVEDPATALRELDVVLNLSHVQESFGRSVVEAMAARRTVIAYNWGALPELLDDHCGILVRYKDKQAVIDALQQLRQQPQRLKEIGLSAWTRAQQFAPAKVKNKLVAAVNKARETQ</sequence>
<dbReference type="Gene3D" id="3.40.50.2000">
    <property type="entry name" value="Glycogen Phosphorylase B"/>
    <property type="match status" value="2"/>
</dbReference>
<evidence type="ECO:0000313" key="2">
    <source>
        <dbReference type="EMBL" id="RUO64094.1"/>
    </source>
</evidence>
<name>A0A432YR52_9GAMM</name>
<accession>A0A432YR52</accession>
<dbReference type="CDD" id="cd00761">
    <property type="entry name" value="Glyco_tranf_GTA_type"/>
    <property type="match status" value="1"/>
</dbReference>
<evidence type="ECO:0000259" key="1">
    <source>
        <dbReference type="Pfam" id="PF00535"/>
    </source>
</evidence>
<dbReference type="GO" id="GO:0016758">
    <property type="term" value="F:hexosyltransferase activity"/>
    <property type="evidence" value="ECO:0007669"/>
    <property type="project" value="UniProtKB-ARBA"/>
</dbReference>
<dbReference type="Proteomes" id="UP000288361">
    <property type="component" value="Unassembled WGS sequence"/>
</dbReference>
<dbReference type="PANTHER" id="PTHR22916:SF3">
    <property type="entry name" value="UDP-GLCNAC:BETAGAL BETA-1,3-N-ACETYLGLUCOSAMINYLTRANSFERASE-LIKE PROTEIN 1"/>
    <property type="match status" value="1"/>
</dbReference>
<dbReference type="InterPro" id="IPR029044">
    <property type="entry name" value="Nucleotide-diphossugar_trans"/>
</dbReference>
<dbReference type="InterPro" id="IPR001173">
    <property type="entry name" value="Glyco_trans_2-like"/>
</dbReference>
<organism evidence="2 3">
    <name type="scientific">Idiomarina piscisalsi</name>
    <dbReference type="NCBI Taxonomy" id="1096243"/>
    <lineage>
        <taxon>Bacteria</taxon>
        <taxon>Pseudomonadati</taxon>
        <taxon>Pseudomonadota</taxon>
        <taxon>Gammaproteobacteria</taxon>
        <taxon>Alteromonadales</taxon>
        <taxon>Idiomarinaceae</taxon>
        <taxon>Idiomarina</taxon>
    </lineage>
</organism>
<protein>
    <recommendedName>
        <fullName evidence="1">Glycosyltransferase 2-like domain-containing protein</fullName>
    </recommendedName>
</protein>
<dbReference type="SUPFAM" id="SSF53756">
    <property type="entry name" value="UDP-Glycosyltransferase/glycogen phosphorylase"/>
    <property type="match status" value="1"/>
</dbReference>